<comment type="caution">
    <text evidence="2">The sequence shown here is derived from an EMBL/GenBank/DDBJ whole genome shotgun (WGS) entry which is preliminary data.</text>
</comment>
<evidence type="ECO:0000256" key="1">
    <source>
        <dbReference type="SAM" id="MobiDB-lite"/>
    </source>
</evidence>
<protein>
    <submittedName>
        <fullName evidence="2">Uncharacterized protein</fullName>
    </submittedName>
</protein>
<reference evidence="2" key="2">
    <citation type="submission" date="2020-11" db="EMBL/GenBank/DDBJ databases">
        <authorList>
            <person name="McCartney M.A."/>
            <person name="Auch B."/>
            <person name="Kono T."/>
            <person name="Mallez S."/>
            <person name="Becker A."/>
            <person name="Gohl D.M."/>
            <person name="Silverstein K.A.T."/>
            <person name="Koren S."/>
            <person name="Bechman K.B."/>
            <person name="Herman A."/>
            <person name="Abrahante J.E."/>
            <person name="Garbe J."/>
        </authorList>
    </citation>
    <scope>NUCLEOTIDE SEQUENCE</scope>
    <source>
        <strain evidence="2">Duluth1</strain>
        <tissue evidence="2">Whole animal</tissue>
    </source>
</reference>
<keyword evidence="3" id="KW-1185">Reference proteome</keyword>
<name>A0A9D4K1I0_DREPO</name>
<sequence>MANAAVVKQHFASLSQTLSKHDLIDKPQLIFNVDEKGISTDHSPPHIAHASTKPPAVTTGKSDHHFTVRKYKWCRHSPILCISKKAQVARTVAGVY</sequence>
<evidence type="ECO:0000313" key="2">
    <source>
        <dbReference type="EMBL" id="KAH3831681.1"/>
    </source>
</evidence>
<accession>A0A9D4K1I0</accession>
<evidence type="ECO:0000313" key="3">
    <source>
        <dbReference type="Proteomes" id="UP000828390"/>
    </source>
</evidence>
<dbReference type="AlphaFoldDB" id="A0A9D4K1I0"/>
<feature type="region of interest" description="Disordered" evidence="1">
    <location>
        <begin position="41"/>
        <end position="61"/>
    </location>
</feature>
<dbReference type="Proteomes" id="UP000828390">
    <property type="component" value="Unassembled WGS sequence"/>
</dbReference>
<proteinExistence type="predicted"/>
<dbReference type="EMBL" id="JAIWYP010000004">
    <property type="protein sequence ID" value="KAH3831681.1"/>
    <property type="molecule type" value="Genomic_DNA"/>
</dbReference>
<organism evidence="2 3">
    <name type="scientific">Dreissena polymorpha</name>
    <name type="common">Zebra mussel</name>
    <name type="synonym">Mytilus polymorpha</name>
    <dbReference type="NCBI Taxonomy" id="45954"/>
    <lineage>
        <taxon>Eukaryota</taxon>
        <taxon>Metazoa</taxon>
        <taxon>Spiralia</taxon>
        <taxon>Lophotrochozoa</taxon>
        <taxon>Mollusca</taxon>
        <taxon>Bivalvia</taxon>
        <taxon>Autobranchia</taxon>
        <taxon>Heteroconchia</taxon>
        <taxon>Euheterodonta</taxon>
        <taxon>Imparidentia</taxon>
        <taxon>Neoheterodontei</taxon>
        <taxon>Myida</taxon>
        <taxon>Dreissenoidea</taxon>
        <taxon>Dreissenidae</taxon>
        <taxon>Dreissena</taxon>
    </lineage>
</organism>
<reference evidence="2" key="1">
    <citation type="journal article" date="2019" name="bioRxiv">
        <title>The Genome of the Zebra Mussel, Dreissena polymorpha: A Resource for Invasive Species Research.</title>
        <authorList>
            <person name="McCartney M.A."/>
            <person name="Auch B."/>
            <person name="Kono T."/>
            <person name="Mallez S."/>
            <person name="Zhang Y."/>
            <person name="Obille A."/>
            <person name="Becker A."/>
            <person name="Abrahante J.E."/>
            <person name="Garbe J."/>
            <person name="Badalamenti J.P."/>
            <person name="Herman A."/>
            <person name="Mangelson H."/>
            <person name="Liachko I."/>
            <person name="Sullivan S."/>
            <person name="Sone E.D."/>
            <person name="Koren S."/>
            <person name="Silverstein K.A.T."/>
            <person name="Beckman K.B."/>
            <person name="Gohl D.M."/>
        </authorList>
    </citation>
    <scope>NUCLEOTIDE SEQUENCE</scope>
    <source>
        <strain evidence="2">Duluth1</strain>
        <tissue evidence="2">Whole animal</tissue>
    </source>
</reference>
<gene>
    <name evidence="2" type="ORF">DPMN_104951</name>
</gene>